<organism evidence="2 3">
    <name type="scientific">Gossypium davidsonii</name>
    <name type="common">Davidson's cotton</name>
    <name type="synonym">Gossypium klotzschianum subsp. davidsonii</name>
    <dbReference type="NCBI Taxonomy" id="34287"/>
    <lineage>
        <taxon>Eukaryota</taxon>
        <taxon>Viridiplantae</taxon>
        <taxon>Streptophyta</taxon>
        <taxon>Embryophyta</taxon>
        <taxon>Tracheophyta</taxon>
        <taxon>Spermatophyta</taxon>
        <taxon>Magnoliopsida</taxon>
        <taxon>eudicotyledons</taxon>
        <taxon>Gunneridae</taxon>
        <taxon>Pentapetalae</taxon>
        <taxon>rosids</taxon>
        <taxon>malvids</taxon>
        <taxon>Malvales</taxon>
        <taxon>Malvaceae</taxon>
        <taxon>Malvoideae</taxon>
        <taxon>Gossypium</taxon>
    </lineage>
</organism>
<comment type="similarity">
    <text evidence="1">Belongs to the peptidase S10 family.</text>
</comment>
<dbReference type="SUPFAM" id="SSF53474">
    <property type="entry name" value="alpha/beta-Hydrolases"/>
    <property type="match status" value="1"/>
</dbReference>
<dbReference type="PANTHER" id="PTHR11802:SF442">
    <property type="entry name" value="CARBOXYPEPTIDASE"/>
    <property type="match status" value="1"/>
</dbReference>
<comment type="caution">
    <text evidence="2">The sequence shown here is derived from an EMBL/GenBank/DDBJ whole genome shotgun (WGS) entry which is preliminary data.</text>
</comment>
<dbReference type="PANTHER" id="PTHR11802">
    <property type="entry name" value="SERINE PROTEASE FAMILY S10 SERINE CARBOXYPEPTIDASE"/>
    <property type="match status" value="1"/>
</dbReference>
<dbReference type="GO" id="GO:0004185">
    <property type="term" value="F:serine-type carboxypeptidase activity"/>
    <property type="evidence" value="ECO:0007669"/>
    <property type="project" value="InterPro"/>
</dbReference>
<evidence type="ECO:0000313" key="2">
    <source>
        <dbReference type="EMBL" id="MBA0637708.1"/>
    </source>
</evidence>
<name>A0A7J8THM6_GOSDV</name>
<dbReference type="GO" id="GO:0005773">
    <property type="term" value="C:vacuole"/>
    <property type="evidence" value="ECO:0007669"/>
    <property type="project" value="TreeGrafter"/>
</dbReference>
<dbReference type="EMBL" id="JABFAC010249014">
    <property type="protein sequence ID" value="MBA0637708.1"/>
    <property type="molecule type" value="Genomic_DNA"/>
</dbReference>
<dbReference type="Gene3D" id="3.40.50.1820">
    <property type="entry name" value="alpha/beta hydrolase"/>
    <property type="match status" value="2"/>
</dbReference>
<dbReference type="GO" id="GO:0006508">
    <property type="term" value="P:proteolysis"/>
    <property type="evidence" value="ECO:0007669"/>
    <property type="project" value="InterPro"/>
</dbReference>
<sequence length="231" mass="25586">MLKLEEGSVSIGKDWLIVGGEGVVMSGDWRWWEGDDGCATRAMFNACGELIKALPGQPAKQYSGYILTQPQHGRALFYYFVEADSANPLAHPITLWLNGGNLGPGCSSLGFGAFMEDGPFQLGKHGRLIFMEYCTDNQYFQPRTICNSFLTGSKNSHCIETQICIFLGEAMQLVDLILNYNKRFSGSPIKLKAIALGNPLLDPDISVINHEFLWSHGDISDESLILRKTMQ</sequence>
<reference evidence="2 3" key="1">
    <citation type="journal article" date="2019" name="Genome Biol. Evol.">
        <title>Insights into the evolution of the New World diploid cottons (Gossypium, subgenus Houzingenia) based on genome sequencing.</title>
        <authorList>
            <person name="Grover C.E."/>
            <person name="Arick M.A. 2nd"/>
            <person name="Thrash A."/>
            <person name="Conover J.L."/>
            <person name="Sanders W.S."/>
            <person name="Peterson D.G."/>
            <person name="Frelichowski J.E."/>
            <person name="Scheffler J.A."/>
            <person name="Scheffler B.E."/>
            <person name="Wendel J.F."/>
        </authorList>
    </citation>
    <scope>NUCLEOTIDE SEQUENCE [LARGE SCALE GENOMIC DNA]</scope>
    <source>
        <strain evidence="2">27</strain>
        <tissue evidence="2">Leaf</tissue>
    </source>
</reference>
<evidence type="ECO:0000313" key="3">
    <source>
        <dbReference type="Proteomes" id="UP000593561"/>
    </source>
</evidence>
<keyword evidence="3" id="KW-1185">Reference proteome</keyword>
<dbReference type="InterPro" id="IPR001563">
    <property type="entry name" value="Peptidase_S10"/>
</dbReference>
<accession>A0A7J8THM6</accession>
<dbReference type="AlphaFoldDB" id="A0A7J8THM6"/>
<proteinExistence type="inferred from homology"/>
<dbReference type="InterPro" id="IPR029058">
    <property type="entry name" value="AB_hydrolase_fold"/>
</dbReference>
<dbReference type="Proteomes" id="UP000593561">
    <property type="component" value="Unassembled WGS sequence"/>
</dbReference>
<evidence type="ECO:0000256" key="1">
    <source>
        <dbReference type="ARBA" id="ARBA00009431"/>
    </source>
</evidence>
<gene>
    <name evidence="2" type="ORF">Godav_025471</name>
</gene>
<protein>
    <submittedName>
        <fullName evidence="2">Uncharacterized protein</fullName>
    </submittedName>
</protein>
<dbReference type="Pfam" id="PF00450">
    <property type="entry name" value="Peptidase_S10"/>
    <property type="match status" value="2"/>
</dbReference>